<keyword evidence="4 8" id="KW-0547">Nucleotide-binding</keyword>
<feature type="binding site" description="in other chain" evidence="8">
    <location>
        <position position="223"/>
    </location>
    <ligand>
        <name>IMP</name>
        <dbReference type="ChEBI" id="CHEBI:58053"/>
        <note>ligand shared between dimeric partners</note>
    </ligand>
</feature>
<evidence type="ECO:0000313" key="12">
    <source>
        <dbReference type="Proteomes" id="UP001230220"/>
    </source>
</evidence>
<keyword evidence="2 8" id="KW-0436">Ligase</keyword>
<keyword evidence="6 8" id="KW-0460">Magnesium</keyword>
<feature type="binding site" evidence="8">
    <location>
        <position position="40"/>
    </location>
    <ligand>
        <name>Mg(2+)</name>
        <dbReference type="ChEBI" id="CHEBI:18420"/>
    </ligand>
</feature>
<dbReference type="InterPro" id="IPR042109">
    <property type="entry name" value="Adenylosuccinate_synth_dom1"/>
</dbReference>
<feature type="binding site" description="in other chain" evidence="8">
    <location>
        <position position="128"/>
    </location>
    <ligand>
        <name>IMP</name>
        <dbReference type="ChEBI" id="CHEBI:58053"/>
        <note>ligand shared between dimeric partners</note>
    </ligand>
</feature>
<feature type="binding site" evidence="8">
    <location>
        <begin position="40"/>
        <end position="42"/>
    </location>
    <ligand>
        <name>GTP</name>
        <dbReference type="ChEBI" id="CHEBI:37565"/>
    </ligand>
</feature>
<feature type="binding site" evidence="8">
    <location>
        <begin position="298"/>
        <end position="304"/>
    </location>
    <ligand>
        <name>substrate</name>
    </ligand>
</feature>
<feature type="binding site" description="in other chain" evidence="8">
    <location>
        <position position="238"/>
    </location>
    <ligand>
        <name>IMP</name>
        <dbReference type="ChEBI" id="CHEBI:58053"/>
        <note>ligand shared between dimeric partners</note>
    </ligand>
</feature>
<dbReference type="InterPro" id="IPR018220">
    <property type="entry name" value="Adenylosuccin_syn_GTP-bd"/>
</dbReference>
<dbReference type="InterPro" id="IPR042111">
    <property type="entry name" value="Adenylosuccinate_synth_dom3"/>
</dbReference>
<dbReference type="Gene3D" id="3.40.440.10">
    <property type="entry name" value="Adenylosuccinate Synthetase, subunit A, domain 1"/>
    <property type="match status" value="1"/>
</dbReference>
<evidence type="ECO:0000256" key="6">
    <source>
        <dbReference type="ARBA" id="ARBA00022842"/>
    </source>
</evidence>
<dbReference type="EC" id="6.3.4.4" evidence="8 10"/>
<dbReference type="SMART" id="SM00788">
    <property type="entry name" value="Adenylsucc_synt"/>
    <property type="match status" value="1"/>
</dbReference>
<evidence type="ECO:0000256" key="9">
    <source>
        <dbReference type="PROSITE-ProRule" id="PRU10134"/>
    </source>
</evidence>
<feature type="binding site" description="in other chain" evidence="8">
    <location>
        <begin position="38"/>
        <end position="41"/>
    </location>
    <ligand>
        <name>IMP</name>
        <dbReference type="ChEBI" id="CHEBI:58053"/>
        <note>ligand shared between dimeric partners</note>
    </ligand>
</feature>
<comment type="subcellular location">
    <subcellularLocation>
        <location evidence="8">Cytoplasm</location>
    </subcellularLocation>
</comment>
<feature type="active site" evidence="9">
    <location>
        <position position="139"/>
    </location>
</feature>
<reference evidence="11 12" key="1">
    <citation type="submission" date="2023-07" db="EMBL/GenBank/DDBJ databases">
        <title>Genomic Encyclopedia of Type Strains, Phase IV (KMG-IV): sequencing the most valuable type-strain genomes for metagenomic binning, comparative biology and taxonomic classification.</title>
        <authorList>
            <person name="Goeker M."/>
        </authorList>
    </citation>
    <scope>NUCLEOTIDE SEQUENCE [LARGE SCALE GENOMIC DNA]</scope>
    <source>
        <strain evidence="11 12">DSM 16784</strain>
    </source>
</reference>
<dbReference type="NCBIfam" id="TIGR00184">
    <property type="entry name" value="purA"/>
    <property type="match status" value="1"/>
</dbReference>
<sequence length="429" mass="47552">MAGYVVVGTQWGDEGKGKIVDVLGDKVDYVVRFQGGNNAGHTVVVDGKKHILHLLPSGVLHRQSKCIIGPGVVVDPFVFLEEISVIEKGGLNTDHVFISERAHLIMPYHIALDKYQEEYKKENKVGTTKRGIGPCYADKFQRVGLRVGDLLDFETFKEKLTFTLKMKNDEIVKLYGGEAFDLDKMIKDFDDIRETLLPRIIDAVEEVNNALDDDKFVLFEGAQAAMLDINYGTYPYVTSSSPTSAGVCAGAGVSPKKLDRIVGVVKAYSTRVGEGPFVTEQLNEDGDLIRSNGAEYGATTGRPRRCGWLDLVVVKHAARINGLTDLVITKVDILSGIKEIPVCVGYEIDGKVYDYIPASVEKVAKAKPVYEVYPGWDEDISKIATWDELPENCKKYLKKIEEFTNTRISMVSVGPGREHNIYVHDIISK</sequence>
<feature type="active site" description="Proton acceptor" evidence="8">
    <location>
        <position position="13"/>
    </location>
</feature>
<dbReference type="Gene3D" id="3.90.170.10">
    <property type="entry name" value="Adenylosuccinate Synthetase, subunit A, domain 3"/>
    <property type="match status" value="1"/>
</dbReference>
<keyword evidence="3 8" id="KW-0479">Metal-binding</keyword>
<evidence type="ECO:0000256" key="2">
    <source>
        <dbReference type="ARBA" id="ARBA00022598"/>
    </source>
</evidence>
<dbReference type="RefSeq" id="WP_307411824.1">
    <property type="nucleotide sequence ID" value="NZ_JAUSUR010000009.1"/>
</dbReference>
<keyword evidence="12" id="KW-1185">Reference proteome</keyword>
<keyword evidence="7 8" id="KW-0342">GTP-binding</keyword>
<feature type="binding site" evidence="8">
    <location>
        <position position="142"/>
    </location>
    <ligand>
        <name>IMP</name>
        <dbReference type="ChEBI" id="CHEBI:58053"/>
        <note>ligand shared between dimeric partners</note>
    </ligand>
</feature>
<dbReference type="InterPro" id="IPR033128">
    <property type="entry name" value="Adenylosuccin_syn_Lys_AS"/>
</dbReference>
<dbReference type="InterPro" id="IPR042110">
    <property type="entry name" value="Adenylosuccinate_synth_dom2"/>
</dbReference>
<organism evidence="11 12">
    <name type="scientific">Breznakia pachnodae</name>
    <dbReference type="NCBI Taxonomy" id="265178"/>
    <lineage>
        <taxon>Bacteria</taxon>
        <taxon>Bacillati</taxon>
        <taxon>Bacillota</taxon>
        <taxon>Erysipelotrichia</taxon>
        <taxon>Erysipelotrichales</taxon>
        <taxon>Erysipelotrichaceae</taxon>
        <taxon>Breznakia</taxon>
    </lineage>
</organism>
<keyword evidence="5 8" id="KW-0658">Purine biosynthesis</keyword>
<dbReference type="CDD" id="cd03108">
    <property type="entry name" value="AdSS"/>
    <property type="match status" value="1"/>
</dbReference>
<dbReference type="HAMAP" id="MF_00011">
    <property type="entry name" value="Adenylosucc_synth"/>
    <property type="match status" value="1"/>
</dbReference>
<accession>A0ABU0E8F1</accession>
<evidence type="ECO:0000256" key="1">
    <source>
        <dbReference type="ARBA" id="ARBA00011738"/>
    </source>
</evidence>
<evidence type="ECO:0000313" key="11">
    <source>
        <dbReference type="EMBL" id="MDQ0363157.1"/>
    </source>
</evidence>
<comment type="similarity">
    <text evidence="8 10">Belongs to the adenylosuccinate synthetase family.</text>
</comment>
<dbReference type="Pfam" id="PF00709">
    <property type="entry name" value="Adenylsucc_synt"/>
    <property type="match status" value="1"/>
</dbReference>
<evidence type="ECO:0000256" key="10">
    <source>
        <dbReference type="RuleBase" id="RU000520"/>
    </source>
</evidence>
<dbReference type="Gene3D" id="1.10.300.10">
    <property type="entry name" value="Adenylosuccinate Synthetase, subunit A, domain 2"/>
    <property type="match status" value="1"/>
</dbReference>
<dbReference type="PANTHER" id="PTHR11846">
    <property type="entry name" value="ADENYLOSUCCINATE SYNTHETASE"/>
    <property type="match status" value="1"/>
</dbReference>
<comment type="cofactor">
    <cofactor evidence="8">
        <name>Mg(2+)</name>
        <dbReference type="ChEBI" id="CHEBI:18420"/>
    </cofactor>
    <text evidence="8">Binds 1 Mg(2+) ion per subunit.</text>
</comment>
<dbReference type="SUPFAM" id="SSF52540">
    <property type="entry name" value="P-loop containing nucleoside triphosphate hydrolases"/>
    <property type="match status" value="1"/>
</dbReference>
<feature type="binding site" description="in other chain" evidence="8">
    <location>
        <position position="302"/>
    </location>
    <ligand>
        <name>IMP</name>
        <dbReference type="ChEBI" id="CHEBI:58053"/>
        <note>ligand shared between dimeric partners</note>
    </ligand>
</feature>
<dbReference type="GO" id="GO:0004019">
    <property type="term" value="F:adenylosuccinate synthase activity"/>
    <property type="evidence" value="ECO:0007669"/>
    <property type="project" value="UniProtKB-EC"/>
</dbReference>
<comment type="pathway">
    <text evidence="8 10">Purine metabolism; AMP biosynthesis via de novo pathway; AMP from IMP: step 1/2.</text>
</comment>
<feature type="binding site" description="in other chain" evidence="8">
    <location>
        <begin position="13"/>
        <end position="16"/>
    </location>
    <ligand>
        <name>IMP</name>
        <dbReference type="ChEBI" id="CHEBI:58053"/>
        <note>ligand shared between dimeric partners</note>
    </ligand>
</feature>
<dbReference type="Proteomes" id="UP001230220">
    <property type="component" value="Unassembled WGS sequence"/>
</dbReference>
<gene>
    <name evidence="8" type="primary">purA</name>
    <name evidence="11" type="ORF">J2S15_003918</name>
</gene>
<evidence type="ECO:0000256" key="7">
    <source>
        <dbReference type="ARBA" id="ARBA00023134"/>
    </source>
</evidence>
<comment type="caution">
    <text evidence="11">The sequence shown here is derived from an EMBL/GenBank/DDBJ whole genome shotgun (WGS) entry which is preliminary data.</text>
</comment>
<keyword evidence="8" id="KW-0963">Cytoplasm</keyword>
<dbReference type="InterPro" id="IPR027417">
    <property type="entry name" value="P-loop_NTPase"/>
</dbReference>
<feature type="active site" description="Proton donor" evidence="8">
    <location>
        <position position="41"/>
    </location>
</feature>
<dbReference type="PROSITE" id="PS01266">
    <property type="entry name" value="ADENYLOSUCCIN_SYN_1"/>
    <property type="match status" value="1"/>
</dbReference>
<proteinExistence type="inferred from homology"/>
<evidence type="ECO:0000256" key="3">
    <source>
        <dbReference type="ARBA" id="ARBA00022723"/>
    </source>
</evidence>
<name>A0ABU0E8F1_9FIRM</name>
<feature type="binding site" evidence="8">
    <location>
        <position position="304"/>
    </location>
    <ligand>
        <name>GTP</name>
        <dbReference type="ChEBI" id="CHEBI:37565"/>
    </ligand>
</feature>
<comment type="subunit">
    <text evidence="1 8">Homodimer.</text>
</comment>
<dbReference type="PANTHER" id="PTHR11846:SF0">
    <property type="entry name" value="ADENYLOSUCCINATE SYNTHETASE"/>
    <property type="match status" value="1"/>
</dbReference>
<evidence type="ECO:0000256" key="4">
    <source>
        <dbReference type="ARBA" id="ARBA00022741"/>
    </source>
</evidence>
<feature type="binding site" evidence="8">
    <location>
        <position position="13"/>
    </location>
    <ligand>
        <name>Mg(2+)</name>
        <dbReference type="ChEBI" id="CHEBI:18420"/>
    </ligand>
</feature>
<feature type="binding site" evidence="8">
    <location>
        <begin position="330"/>
        <end position="332"/>
    </location>
    <ligand>
        <name>GTP</name>
        <dbReference type="ChEBI" id="CHEBI:37565"/>
    </ligand>
</feature>
<dbReference type="NCBIfam" id="NF002223">
    <property type="entry name" value="PRK01117.1"/>
    <property type="match status" value="1"/>
</dbReference>
<dbReference type="InterPro" id="IPR001114">
    <property type="entry name" value="Adenylosuccinate_synthetase"/>
</dbReference>
<dbReference type="EMBL" id="JAUSUR010000009">
    <property type="protein sequence ID" value="MDQ0363157.1"/>
    <property type="molecule type" value="Genomic_DNA"/>
</dbReference>
<dbReference type="PROSITE" id="PS00513">
    <property type="entry name" value="ADENYLOSUCCIN_SYN_2"/>
    <property type="match status" value="1"/>
</dbReference>
<evidence type="ECO:0000256" key="5">
    <source>
        <dbReference type="ARBA" id="ARBA00022755"/>
    </source>
</evidence>
<comment type="catalytic activity">
    <reaction evidence="8 10">
        <text>IMP + L-aspartate + GTP = N(6)-(1,2-dicarboxyethyl)-AMP + GDP + phosphate + 2 H(+)</text>
        <dbReference type="Rhea" id="RHEA:15753"/>
        <dbReference type="ChEBI" id="CHEBI:15378"/>
        <dbReference type="ChEBI" id="CHEBI:29991"/>
        <dbReference type="ChEBI" id="CHEBI:37565"/>
        <dbReference type="ChEBI" id="CHEBI:43474"/>
        <dbReference type="ChEBI" id="CHEBI:57567"/>
        <dbReference type="ChEBI" id="CHEBI:58053"/>
        <dbReference type="ChEBI" id="CHEBI:58189"/>
        <dbReference type="EC" id="6.3.4.4"/>
    </reaction>
</comment>
<feature type="binding site" evidence="8">
    <location>
        <begin position="412"/>
        <end position="414"/>
    </location>
    <ligand>
        <name>GTP</name>
        <dbReference type="ChEBI" id="CHEBI:37565"/>
    </ligand>
</feature>
<feature type="binding site" evidence="8">
    <location>
        <begin position="12"/>
        <end position="18"/>
    </location>
    <ligand>
        <name>GTP</name>
        <dbReference type="ChEBI" id="CHEBI:37565"/>
    </ligand>
</feature>
<comment type="function">
    <text evidence="8">Plays an important role in the de novo pathway of purine nucleotide biosynthesis. Catalyzes the first committed step in the biosynthesis of AMP from IMP.</text>
</comment>
<evidence type="ECO:0000256" key="8">
    <source>
        <dbReference type="HAMAP-Rule" id="MF_00011"/>
    </source>
</evidence>
<protein>
    <recommendedName>
        <fullName evidence="8 10">Adenylosuccinate synthetase</fullName>
        <shortName evidence="8">AMPSase</shortName>
        <shortName evidence="8">AdSS</shortName>
        <ecNumber evidence="8 10">6.3.4.4</ecNumber>
    </recommendedName>
    <alternativeName>
        <fullName evidence="8">IMP--aspartate ligase</fullName>
    </alternativeName>
</protein>